<reference evidence="2" key="1">
    <citation type="journal article" date="2015" name="Nature">
        <title>Complex archaea that bridge the gap between prokaryotes and eukaryotes.</title>
        <authorList>
            <person name="Spang A."/>
            <person name="Saw J.H."/>
            <person name="Jorgensen S.L."/>
            <person name="Zaremba-Niedzwiedzka K."/>
            <person name="Martijn J."/>
            <person name="Lind A.E."/>
            <person name="van Eijk R."/>
            <person name="Schleper C."/>
            <person name="Guy L."/>
            <person name="Ettema T.J."/>
        </authorList>
    </citation>
    <scope>NUCLEOTIDE SEQUENCE</scope>
</reference>
<dbReference type="CDD" id="cd00077">
    <property type="entry name" value="HDc"/>
    <property type="match status" value="1"/>
</dbReference>
<dbReference type="PANTHER" id="PTHR43155:SF2">
    <property type="entry name" value="CYCLIC DI-GMP PHOSPHODIESTERASE PA4108"/>
    <property type="match status" value="1"/>
</dbReference>
<comment type="caution">
    <text evidence="2">The sequence shown here is derived from an EMBL/GenBank/DDBJ whole genome shotgun (WGS) entry which is preliminary data.</text>
</comment>
<dbReference type="InterPro" id="IPR029016">
    <property type="entry name" value="GAF-like_dom_sf"/>
</dbReference>
<evidence type="ECO:0000259" key="1">
    <source>
        <dbReference type="PROSITE" id="PS51832"/>
    </source>
</evidence>
<organism evidence="2">
    <name type="scientific">marine sediment metagenome</name>
    <dbReference type="NCBI Taxonomy" id="412755"/>
    <lineage>
        <taxon>unclassified sequences</taxon>
        <taxon>metagenomes</taxon>
        <taxon>ecological metagenomes</taxon>
    </lineage>
</organism>
<dbReference type="PANTHER" id="PTHR43155">
    <property type="entry name" value="CYCLIC DI-GMP PHOSPHODIESTERASE PA4108-RELATED"/>
    <property type="match status" value="1"/>
</dbReference>
<gene>
    <name evidence="2" type="ORF">LCGC14_3051410</name>
</gene>
<proteinExistence type="predicted"/>
<dbReference type="AlphaFoldDB" id="A0A0F8WM11"/>
<dbReference type="PROSITE" id="PS51832">
    <property type="entry name" value="HD_GYP"/>
    <property type="match status" value="1"/>
</dbReference>
<dbReference type="SMART" id="SM00471">
    <property type="entry name" value="HDc"/>
    <property type="match status" value="1"/>
</dbReference>
<dbReference type="EMBL" id="LAZR01064322">
    <property type="protein sequence ID" value="KKK57743.1"/>
    <property type="molecule type" value="Genomic_DNA"/>
</dbReference>
<dbReference type="SUPFAM" id="SSF109604">
    <property type="entry name" value="HD-domain/PDEase-like"/>
    <property type="match status" value="1"/>
</dbReference>
<dbReference type="InterPro" id="IPR003607">
    <property type="entry name" value="HD/PDEase_dom"/>
</dbReference>
<feature type="non-terminal residue" evidence="2">
    <location>
        <position position="355"/>
    </location>
</feature>
<feature type="non-terminal residue" evidence="2">
    <location>
        <position position="1"/>
    </location>
</feature>
<dbReference type="Pfam" id="PF01590">
    <property type="entry name" value="GAF"/>
    <property type="match status" value="1"/>
</dbReference>
<dbReference type="NCBIfam" id="TIGR00277">
    <property type="entry name" value="HDIG"/>
    <property type="match status" value="1"/>
</dbReference>
<dbReference type="Gene3D" id="3.30.450.40">
    <property type="match status" value="1"/>
</dbReference>
<dbReference type="SUPFAM" id="SSF55781">
    <property type="entry name" value="GAF domain-like"/>
    <property type="match status" value="1"/>
</dbReference>
<dbReference type="Gene3D" id="1.10.3210.10">
    <property type="entry name" value="Hypothetical protein af1432"/>
    <property type="match status" value="1"/>
</dbReference>
<accession>A0A0F8WM11</accession>
<dbReference type="InterPro" id="IPR006675">
    <property type="entry name" value="HDIG_dom"/>
</dbReference>
<dbReference type="InterPro" id="IPR003018">
    <property type="entry name" value="GAF"/>
</dbReference>
<dbReference type="SMART" id="SM00065">
    <property type="entry name" value="GAF"/>
    <property type="match status" value="1"/>
</dbReference>
<name>A0A0F8WM11_9ZZZZ</name>
<dbReference type="Pfam" id="PF13487">
    <property type="entry name" value="HD_5"/>
    <property type="match status" value="1"/>
</dbReference>
<dbReference type="InterPro" id="IPR037522">
    <property type="entry name" value="HD_GYP_dom"/>
</dbReference>
<feature type="domain" description="HD-GYP" evidence="1">
    <location>
        <begin position="171"/>
        <end position="355"/>
    </location>
</feature>
<protein>
    <recommendedName>
        <fullName evidence="1">HD-GYP domain-containing protein</fullName>
    </recommendedName>
</protein>
<evidence type="ECO:0000313" key="2">
    <source>
        <dbReference type="EMBL" id="KKK57743.1"/>
    </source>
</evidence>
<sequence length="355" mass="39622">RIAELKAINDMFQNIEHFVSLDTLLQEVVDEAIRVTGAEGGSLMLINKNGKKLSIKTARNLHPLISLETKIKVGEGIAGHVAKTQEPLVLNGLRDPEFKESLKREDIVSAISVPMKAGDELIGVLNVNRKKVRVEFTEENLNVMNAFASQAAEAIEKAGYYQKIERLSITNDNQFKEFTKALAKTVDAKDPYTYGHSEAVTNYTLQIAEEMGFNEEKLRLLEIGGRLHDMGKIGVAEHILNKPGGLTDEEFKEIQRHPEIGARILQDTSSLKGIRDLILYHHERFDGKGYPTRLKGKDIPLGARIMAVADTFDAMTSHRAYRKALSRKVAVAEIKKCSGTQFDPEVVDVFLKVLE</sequence>